<evidence type="ECO:0000259" key="1">
    <source>
        <dbReference type="Pfam" id="PF13649"/>
    </source>
</evidence>
<keyword evidence="2" id="KW-0489">Methyltransferase</keyword>
<comment type="caution">
    <text evidence="2">The sequence shown here is derived from an EMBL/GenBank/DDBJ whole genome shotgun (WGS) entry which is preliminary data.</text>
</comment>
<protein>
    <submittedName>
        <fullName evidence="2">Methyltransferase domain-containing protein</fullName>
    </submittedName>
</protein>
<evidence type="ECO:0000313" key="3">
    <source>
        <dbReference type="Proteomes" id="UP001235303"/>
    </source>
</evidence>
<keyword evidence="3" id="KW-1185">Reference proteome</keyword>
<dbReference type="InterPro" id="IPR041698">
    <property type="entry name" value="Methyltransf_25"/>
</dbReference>
<dbReference type="Pfam" id="PF13649">
    <property type="entry name" value="Methyltransf_25"/>
    <property type="match status" value="1"/>
</dbReference>
<feature type="domain" description="Methyltransferase" evidence="1">
    <location>
        <begin position="103"/>
        <end position="199"/>
    </location>
</feature>
<gene>
    <name evidence="2" type="ORF">PMG71_23670</name>
</gene>
<proteinExistence type="predicted"/>
<dbReference type="EMBL" id="JAQOSP010000152">
    <property type="protein sequence ID" value="MDJ1172432.1"/>
    <property type="molecule type" value="Genomic_DNA"/>
</dbReference>
<dbReference type="GO" id="GO:0032259">
    <property type="term" value="P:methylation"/>
    <property type="evidence" value="ECO:0007669"/>
    <property type="project" value="UniProtKB-KW"/>
</dbReference>
<dbReference type="Gene3D" id="3.40.50.150">
    <property type="entry name" value="Vaccinia Virus protein VP39"/>
    <property type="match status" value="1"/>
</dbReference>
<dbReference type="RefSeq" id="WP_283756182.1">
    <property type="nucleotide sequence ID" value="NZ_JAQOSP010000152.1"/>
</dbReference>
<dbReference type="InterPro" id="IPR050508">
    <property type="entry name" value="Methyltransf_Superfamily"/>
</dbReference>
<sequence length="286" mass="32216">MTAQKTLWEEYLKPIITLFLDKDALIKLRHDINWEAEGDRLSNPNLSYPTYYSSQNFHGIQNGYLSIDAAITYDAITQYVVFPQEKWVREQLIEAVGGYPNRILDLGCGTGSSTLLLKQEYPQAQVTGLDLSPYMLVMAEHKAKEANLDIHWQHGLAEQTPWESASFDLVTATLLFHETPPAIAKAILQEAFRLLTPGGQCIILDGSQTSLRQATWITNIFEEPYMKAFAAGDLQQWMQQAGFEKVGAEPIFWINQVTKGMKPLPDRLENSVQVAHNLSNVLSPAF</sequence>
<dbReference type="PANTHER" id="PTHR42912:SF80">
    <property type="entry name" value="METHYLTRANSFERASE DOMAIN-CONTAINING PROTEIN"/>
    <property type="match status" value="1"/>
</dbReference>
<dbReference type="GO" id="GO:0008168">
    <property type="term" value="F:methyltransferase activity"/>
    <property type="evidence" value="ECO:0007669"/>
    <property type="project" value="UniProtKB-KW"/>
</dbReference>
<dbReference type="Proteomes" id="UP001235303">
    <property type="component" value="Unassembled WGS sequence"/>
</dbReference>
<dbReference type="SUPFAM" id="SSF53335">
    <property type="entry name" value="S-adenosyl-L-methionine-dependent methyltransferases"/>
    <property type="match status" value="1"/>
</dbReference>
<evidence type="ECO:0000313" key="2">
    <source>
        <dbReference type="EMBL" id="MDJ1172432.1"/>
    </source>
</evidence>
<dbReference type="InterPro" id="IPR029063">
    <property type="entry name" value="SAM-dependent_MTases_sf"/>
</dbReference>
<dbReference type="PANTHER" id="PTHR42912">
    <property type="entry name" value="METHYLTRANSFERASE"/>
    <property type="match status" value="1"/>
</dbReference>
<reference evidence="2 3" key="1">
    <citation type="submission" date="2023-01" db="EMBL/GenBank/DDBJ databases">
        <title>Novel diversity within Roseofilum (Cyanobacteria; Desertifilaceae) from marine benthic mats with descriptions of four novel species.</title>
        <authorList>
            <person name="Wang Y."/>
            <person name="Berthold D.E."/>
            <person name="Hu J."/>
            <person name="Lefler F.W."/>
            <person name="Laughinghouse H.D. IV."/>
        </authorList>
    </citation>
    <scope>NUCLEOTIDE SEQUENCE [LARGE SCALE GENOMIC DNA]</scope>
    <source>
        <strain evidence="2 3">BLCC-M154</strain>
    </source>
</reference>
<dbReference type="CDD" id="cd02440">
    <property type="entry name" value="AdoMet_MTases"/>
    <property type="match status" value="1"/>
</dbReference>
<name>A0ABT7B0T3_9CYAN</name>
<accession>A0ABT7B0T3</accession>
<organism evidence="2 3">
    <name type="scientific">Roseofilum acuticapitatum BLCC-M154</name>
    <dbReference type="NCBI Taxonomy" id="3022444"/>
    <lineage>
        <taxon>Bacteria</taxon>
        <taxon>Bacillati</taxon>
        <taxon>Cyanobacteriota</taxon>
        <taxon>Cyanophyceae</taxon>
        <taxon>Desertifilales</taxon>
        <taxon>Desertifilaceae</taxon>
        <taxon>Roseofilum</taxon>
        <taxon>Roseofilum acuticapitatum</taxon>
    </lineage>
</organism>
<keyword evidence="2" id="KW-0808">Transferase</keyword>